<feature type="transmembrane region" description="Helical" evidence="7">
    <location>
        <begin position="198"/>
        <end position="222"/>
    </location>
</feature>
<dbReference type="GO" id="GO:0016020">
    <property type="term" value="C:membrane"/>
    <property type="evidence" value="ECO:0007669"/>
    <property type="project" value="UniProtKB-SubCell"/>
</dbReference>
<keyword evidence="3 7" id="KW-1133">Transmembrane helix</keyword>
<evidence type="ECO:0000256" key="4">
    <source>
        <dbReference type="ARBA" id="ARBA00023136"/>
    </source>
</evidence>
<feature type="transmembrane region" description="Helical" evidence="7">
    <location>
        <begin position="63"/>
        <end position="84"/>
    </location>
</feature>
<keyword evidence="2 7" id="KW-0812">Transmembrane</keyword>
<dbReference type="Pfam" id="PF20684">
    <property type="entry name" value="Fung_rhodopsin"/>
    <property type="match status" value="1"/>
</dbReference>
<dbReference type="Proteomes" id="UP001302745">
    <property type="component" value="Unassembled WGS sequence"/>
</dbReference>
<evidence type="ECO:0000256" key="1">
    <source>
        <dbReference type="ARBA" id="ARBA00004141"/>
    </source>
</evidence>
<sequence>MSIYPEAKHAFAVNPLGPVPYSGYQVFGIFLVAFAPVTALAACGLRVYSRRLSNGLGLHTDDWLIFLATAVFATLFIRAGYWGIHDADIPQHPWNQGLFWSYLNRVFYSPLLALRCVRLACKILIAFCFAQMLAFLPATIFMCEPVQYAWHGSREGRCFRPGYFSVTLASTNIITDIMALLIPFCAFLSLKLVNKIRFALLGVFALGAAVTLVSVLRLYFIIRLWYLDPEDAHYSLGFSLNTLEVNLAIVTATLPTLWPLGRHWFPAMFESMGLNRPYLYPDIERTAGPGAGAGAQASPALRGRILWLQRPRPPSFLHPTTADEGLAGGESGGSSLGLTDIRGQRVFGTSVGSRSRSAVGDDGEGDGDEDEDGLDDYHGTMRQTKPDRGHEEDDSLTDHQFPGSEAASSSSDIRS</sequence>
<evidence type="ECO:0000256" key="5">
    <source>
        <dbReference type="ARBA" id="ARBA00038359"/>
    </source>
</evidence>
<evidence type="ECO:0000313" key="10">
    <source>
        <dbReference type="Proteomes" id="UP001302745"/>
    </source>
</evidence>
<evidence type="ECO:0000256" key="3">
    <source>
        <dbReference type="ARBA" id="ARBA00022989"/>
    </source>
</evidence>
<keyword evidence="10" id="KW-1185">Reference proteome</keyword>
<dbReference type="EMBL" id="MU856857">
    <property type="protein sequence ID" value="KAK4157021.1"/>
    <property type="molecule type" value="Genomic_DNA"/>
</dbReference>
<comment type="subcellular location">
    <subcellularLocation>
        <location evidence="1">Membrane</location>
        <topology evidence="1">Multi-pass membrane protein</topology>
    </subcellularLocation>
</comment>
<feature type="compositionally biased region" description="Low complexity" evidence="6">
    <location>
        <begin position="404"/>
        <end position="415"/>
    </location>
</feature>
<feature type="transmembrane region" description="Helical" evidence="7">
    <location>
        <begin position="124"/>
        <end position="142"/>
    </location>
</feature>
<comment type="similarity">
    <text evidence="5">Belongs to the SAT4 family.</text>
</comment>
<feature type="compositionally biased region" description="Acidic residues" evidence="6">
    <location>
        <begin position="361"/>
        <end position="374"/>
    </location>
</feature>
<feature type="compositionally biased region" description="Gly residues" evidence="6">
    <location>
        <begin position="326"/>
        <end position="335"/>
    </location>
</feature>
<dbReference type="PANTHER" id="PTHR33048:SF47">
    <property type="entry name" value="INTEGRAL MEMBRANE PROTEIN-RELATED"/>
    <property type="match status" value="1"/>
</dbReference>
<feature type="domain" description="Rhodopsin" evidence="8">
    <location>
        <begin position="45"/>
        <end position="260"/>
    </location>
</feature>
<evidence type="ECO:0000256" key="2">
    <source>
        <dbReference type="ARBA" id="ARBA00022692"/>
    </source>
</evidence>
<feature type="transmembrane region" description="Helical" evidence="7">
    <location>
        <begin position="24"/>
        <end position="43"/>
    </location>
</feature>
<name>A0AAN6VVM8_9PEZI</name>
<reference evidence="9" key="1">
    <citation type="journal article" date="2023" name="Mol. Phylogenet. Evol.">
        <title>Genome-scale phylogeny and comparative genomics of the fungal order Sordariales.</title>
        <authorList>
            <person name="Hensen N."/>
            <person name="Bonometti L."/>
            <person name="Westerberg I."/>
            <person name="Brannstrom I.O."/>
            <person name="Guillou S."/>
            <person name="Cros-Aarteil S."/>
            <person name="Calhoun S."/>
            <person name="Haridas S."/>
            <person name="Kuo A."/>
            <person name="Mondo S."/>
            <person name="Pangilinan J."/>
            <person name="Riley R."/>
            <person name="LaButti K."/>
            <person name="Andreopoulos B."/>
            <person name="Lipzen A."/>
            <person name="Chen C."/>
            <person name="Yan M."/>
            <person name="Daum C."/>
            <person name="Ng V."/>
            <person name="Clum A."/>
            <person name="Steindorff A."/>
            <person name="Ohm R.A."/>
            <person name="Martin F."/>
            <person name="Silar P."/>
            <person name="Natvig D.O."/>
            <person name="Lalanne C."/>
            <person name="Gautier V."/>
            <person name="Ament-Velasquez S.L."/>
            <person name="Kruys A."/>
            <person name="Hutchinson M.I."/>
            <person name="Powell A.J."/>
            <person name="Barry K."/>
            <person name="Miller A.N."/>
            <person name="Grigoriev I.V."/>
            <person name="Debuchy R."/>
            <person name="Gladieux P."/>
            <person name="Hiltunen Thoren M."/>
            <person name="Johannesson H."/>
        </authorList>
    </citation>
    <scope>NUCLEOTIDE SEQUENCE</scope>
    <source>
        <strain evidence="9">CBS 538.74</strain>
    </source>
</reference>
<accession>A0AAN6VVM8</accession>
<dbReference type="PANTHER" id="PTHR33048">
    <property type="entry name" value="PTH11-LIKE INTEGRAL MEMBRANE PROTEIN (AFU_ORTHOLOGUE AFUA_5G11245)"/>
    <property type="match status" value="1"/>
</dbReference>
<feature type="transmembrane region" description="Helical" evidence="7">
    <location>
        <begin position="162"/>
        <end position="186"/>
    </location>
</feature>
<comment type="caution">
    <text evidence="9">The sequence shown here is derived from an EMBL/GenBank/DDBJ whole genome shotgun (WGS) entry which is preliminary data.</text>
</comment>
<feature type="region of interest" description="Disordered" evidence="6">
    <location>
        <begin position="317"/>
        <end position="415"/>
    </location>
</feature>
<feature type="compositionally biased region" description="Basic and acidic residues" evidence="6">
    <location>
        <begin position="375"/>
        <end position="391"/>
    </location>
</feature>
<proteinExistence type="inferred from homology"/>
<evidence type="ECO:0000313" key="9">
    <source>
        <dbReference type="EMBL" id="KAK4157021.1"/>
    </source>
</evidence>
<evidence type="ECO:0000256" key="6">
    <source>
        <dbReference type="SAM" id="MobiDB-lite"/>
    </source>
</evidence>
<keyword evidence="4 7" id="KW-0472">Membrane</keyword>
<reference evidence="9" key="2">
    <citation type="submission" date="2023-05" db="EMBL/GenBank/DDBJ databases">
        <authorList>
            <consortium name="Lawrence Berkeley National Laboratory"/>
            <person name="Steindorff A."/>
            <person name="Hensen N."/>
            <person name="Bonometti L."/>
            <person name="Westerberg I."/>
            <person name="Brannstrom I.O."/>
            <person name="Guillou S."/>
            <person name="Cros-Aarteil S."/>
            <person name="Calhoun S."/>
            <person name="Haridas S."/>
            <person name="Kuo A."/>
            <person name="Mondo S."/>
            <person name="Pangilinan J."/>
            <person name="Riley R."/>
            <person name="Labutti K."/>
            <person name="Andreopoulos B."/>
            <person name="Lipzen A."/>
            <person name="Chen C."/>
            <person name="Yanf M."/>
            <person name="Daum C."/>
            <person name="Ng V."/>
            <person name="Clum A."/>
            <person name="Ohm R."/>
            <person name="Martin F."/>
            <person name="Silar P."/>
            <person name="Natvig D."/>
            <person name="Lalanne C."/>
            <person name="Gautier V."/>
            <person name="Ament-Velasquez S.L."/>
            <person name="Kruys A."/>
            <person name="Hutchinson M.I."/>
            <person name="Powell A.J."/>
            <person name="Barry K."/>
            <person name="Miller A.N."/>
            <person name="Grigoriev I.V."/>
            <person name="Debuchy R."/>
            <person name="Gladieux P."/>
            <person name="Thoren M.H."/>
            <person name="Johannesson H."/>
        </authorList>
    </citation>
    <scope>NUCLEOTIDE SEQUENCE</scope>
    <source>
        <strain evidence="9">CBS 538.74</strain>
    </source>
</reference>
<dbReference type="InterPro" id="IPR052337">
    <property type="entry name" value="SAT4-like"/>
</dbReference>
<dbReference type="AlphaFoldDB" id="A0AAN6VVM8"/>
<protein>
    <recommendedName>
        <fullName evidence="8">Rhodopsin domain-containing protein</fullName>
    </recommendedName>
</protein>
<gene>
    <name evidence="9" type="ORF">C8A00DRAFT_40604</name>
</gene>
<organism evidence="9 10">
    <name type="scientific">Chaetomidium leptoderma</name>
    <dbReference type="NCBI Taxonomy" id="669021"/>
    <lineage>
        <taxon>Eukaryota</taxon>
        <taxon>Fungi</taxon>
        <taxon>Dikarya</taxon>
        <taxon>Ascomycota</taxon>
        <taxon>Pezizomycotina</taxon>
        <taxon>Sordariomycetes</taxon>
        <taxon>Sordariomycetidae</taxon>
        <taxon>Sordariales</taxon>
        <taxon>Chaetomiaceae</taxon>
        <taxon>Chaetomidium</taxon>
    </lineage>
</organism>
<evidence type="ECO:0000259" key="8">
    <source>
        <dbReference type="Pfam" id="PF20684"/>
    </source>
</evidence>
<dbReference type="InterPro" id="IPR049326">
    <property type="entry name" value="Rhodopsin_dom_fungi"/>
</dbReference>
<evidence type="ECO:0000256" key="7">
    <source>
        <dbReference type="SAM" id="Phobius"/>
    </source>
</evidence>